<dbReference type="OrthoDB" id="3246955at2759"/>
<dbReference type="Proteomes" id="UP000759537">
    <property type="component" value="Unassembled WGS sequence"/>
</dbReference>
<evidence type="ECO:0000313" key="4">
    <source>
        <dbReference type="Proteomes" id="UP000759537"/>
    </source>
</evidence>
<feature type="chain" id="PRO_5040712206" evidence="1">
    <location>
        <begin position="19"/>
        <end position="71"/>
    </location>
</feature>
<dbReference type="AlphaFoldDB" id="A0A9P5JYA8"/>
<comment type="caution">
    <text evidence="3">The sequence shown here is derived from an EMBL/GenBank/DDBJ whole genome shotgun (WGS) entry which is preliminary data.</text>
</comment>
<keyword evidence="1" id="KW-0732">Signal</keyword>
<keyword evidence="4" id="KW-1185">Reference proteome</keyword>
<protein>
    <submittedName>
        <fullName evidence="3">Uncharacterized protein</fullName>
    </submittedName>
</protein>
<accession>A0A9P5JYA8</accession>
<evidence type="ECO:0000313" key="3">
    <source>
        <dbReference type="EMBL" id="KAF8468731.1"/>
    </source>
</evidence>
<dbReference type="EMBL" id="WHVB01000030">
    <property type="protein sequence ID" value="KAF8468731.1"/>
    <property type="molecule type" value="Genomic_DNA"/>
</dbReference>
<dbReference type="EMBL" id="WHVB01000155">
    <property type="protein sequence ID" value="KAF8460786.1"/>
    <property type="molecule type" value="Genomic_DNA"/>
</dbReference>
<reference evidence="3" key="2">
    <citation type="journal article" date="2020" name="Nat. Commun.">
        <title>Large-scale genome sequencing of mycorrhizal fungi provides insights into the early evolution of symbiotic traits.</title>
        <authorList>
            <person name="Miyauchi S."/>
            <person name="Kiss E."/>
            <person name="Kuo A."/>
            <person name="Drula E."/>
            <person name="Kohler A."/>
            <person name="Sanchez-Garcia M."/>
            <person name="Morin E."/>
            <person name="Andreopoulos B."/>
            <person name="Barry K.W."/>
            <person name="Bonito G."/>
            <person name="Buee M."/>
            <person name="Carver A."/>
            <person name="Chen C."/>
            <person name="Cichocki N."/>
            <person name="Clum A."/>
            <person name="Culley D."/>
            <person name="Crous P.W."/>
            <person name="Fauchery L."/>
            <person name="Girlanda M."/>
            <person name="Hayes R.D."/>
            <person name="Keri Z."/>
            <person name="LaButti K."/>
            <person name="Lipzen A."/>
            <person name="Lombard V."/>
            <person name="Magnuson J."/>
            <person name="Maillard F."/>
            <person name="Murat C."/>
            <person name="Nolan M."/>
            <person name="Ohm R.A."/>
            <person name="Pangilinan J."/>
            <person name="Pereira M.F."/>
            <person name="Perotto S."/>
            <person name="Peter M."/>
            <person name="Pfister S."/>
            <person name="Riley R."/>
            <person name="Sitrit Y."/>
            <person name="Stielow J.B."/>
            <person name="Szollosi G."/>
            <person name="Zifcakova L."/>
            <person name="Stursova M."/>
            <person name="Spatafora J.W."/>
            <person name="Tedersoo L."/>
            <person name="Vaario L.M."/>
            <person name="Yamada A."/>
            <person name="Yan M."/>
            <person name="Wang P."/>
            <person name="Xu J."/>
            <person name="Bruns T."/>
            <person name="Baldrian P."/>
            <person name="Vilgalys R."/>
            <person name="Dunand C."/>
            <person name="Henrissat B."/>
            <person name="Grigoriev I.V."/>
            <person name="Hibbett D."/>
            <person name="Nagy L.G."/>
            <person name="Martin F.M."/>
        </authorList>
    </citation>
    <scope>NUCLEOTIDE SEQUENCE</scope>
    <source>
        <strain evidence="3">Prilba</strain>
    </source>
</reference>
<organism evidence="3 4">
    <name type="scientific">Russula ochroleuca</name>
    <dbReference type="NCBI Taxonomy" id="152965"/>
    <lineage>
        <taxon>Eukaryota</taxon>
        <taxon>Fungi</taxon>
        <taxon>Dikarya</taxon>
        <taxon>Basidiomycota</taxon>
        <taxon>Agaricomycotina</taxon>
        <taxon>Agaricomycetes</taxon>
        <taxon>Russulales</taxon>
        <taxon>Russulaceae</taxon>
        <taxon>Russula</taxon>
    </lineage>
</organism>
<reference evidence="3" key="1">
    <citation type="submission" date="2019-10" db="EMBL/GenBank/DDBJ databases">
        <authorList>
            <consortium name="DOE Joint Genome Institute"/>
            <person name="Kuo A."/>
            <person name="Miyauchi S."/>
            <person name="Kiss E."/>
            <person name="Drula E."/>
            <person name="Kohler A."/>
            <person name="Sanchez-Garcia M."/>
            <person name="Andreopoulos B."/>
            <person name="Barry K.W."/>
            <person name="Bonito G."/>
            <person name="Buee M."/>
            <person name="Carver A."/>
            <person name="Chen C."/>
            <person name="Cichocki N."/>
            <person name="Clum A."/>
            <person name="Culley D."/>
            <person name="Crous P.W."/>
            <person name="Fauchery L."/>
            <person name="Girlanda M."/>
            <person name="Hayes R."/>
            <person name="Keri Z."/>
            <person name="LaButti K."/>
            <person name="Lipzen A."/>
            <person name="Lombard V."/>
            <person name="Magnuson J."/>
            <person name="Maillard F."/>
            <person name="Morin E."/>
            <person name="Murat C."/>
            <person name="Nolan M."/>
            <person name="Ohm R."/>
            <person name="Pangilinan J."/>
            <person name="Pereira M."/>
            <person name="Perotto S."/>
            <person name="Peter M."/>
            <person name="Riley R."/>
            <person name="Sitrit Y."/>
            <person name="Stielow B."/>
            <person name="Szollosi G."/>
            <person name="Zifcakova L."/>
            <person name="Stursova M."/>
            <person name="Spatafora J.W."/>
            <person name="Tedersoo L."/>
            <person name="Vaario L.-M."/>
            <person name="Yamada A."/>
            <person name="Yan M."/>
            <person name="Wang P."/>
            <person name="Xu J."/>
            <person name="Bruns T."/>
            <person name="Baldrian P."/>
            <person name="Vilgalys R."/>
            <person name="Henrissat B."/>
            <person name="Grigoriev I.V."/>
            <person name="Hibbett D."/>
            <person name="Nagy L.G."/>
            <person name="Martin F.M."/>
        </authorList>
    </citation>
    <scope>NUCLEOTIDE SEQUENCE</scope>
    <source>
        <strain evidence="3">Prilba</strain>
    </source>
</reference>
<evidence type="ECO:0000313" key="2">
    <source>
        <dbReference type="EMBL" id="KAF8460786.1"/>
    </source>
</evidence>
<evidence type="ECO:0000256" key="1">
    <source>
        <dbReference type="SAM" id="SignalP"/>
    </source>
</evidence>
<feature type="signal peptide" evidence="1">
    <location>
        <begin position="1"/>
        <end position="18"/>
    </location>
</feature>
<name>A0A9P5JYA8_9AGAM</name>
<sequence>MHLSALTLFIALPAAAYAAVFPQGLQQRSMDFCAERGQWCNADIPCCGRLECMWNGFSRVCLAFALIHVGY</sequence>
<proteinExistence type="predicted"/>
<gene>
    <name evidence="3" type="ORF">DFH94DRAFT_775676</name>
    <name evidence="2" type="ORF">DFH94DRAFT_790248</name>
</gene>